<dbReference type="EMBL" id="JAEUBG010004707">
    <property type="protein sequence ID" value="KAH3680600.1"/>
    <property type="molecule type" value="Genomic_DNA"/>
</dbReference>
<protein>
    <submittedName>
        <fullName evidence="1">Uncharacterized protein</fullName>
    </submittedName>
</protein>
<dbReference type="Proteomes" id="UP000774326">
    <property type="component" value="Unassembled WGS sequence"/>
</dbReference>
<keyword evidence="2" id="KW-1185">Reference proteome</keyword>
<evidence type="ECO:0000313" key="1">
    <source>
        <dbReference type="EMBL" id="KAH3680600.1"/>
    </source>
</evidence>
<dbReference type="AlphaFoldDB" id="A0A9P8TJ65"/>
<evidence type="ECO:0000313" key="2">
    <source>
        <dbReference type="Proteomes" id="UP000774326"/>
    </source>
</evidence>
<accession>A0A9P8TJ65</accession>
<reference evidence="1" key="2">
    <citation type="submission" date="2021-01" db="EMBL/GenBank/DDBJ databases">
        <authorList>
            <person name="Schikora-Tamarit M.A."/>
        </authorList>
    </citation>
    <scope>NUCLEOTIDE SEQUENCE</scope>
    <source>
        <strain evidence="1">CBS2887</strain>
    </source>
</reference>
<comment type="caution">
    <text evidence="1">The sequence shown here is derived from an EMBL/GenBank/DDBJ whole genome shotgun (WGS) entry which is preliminary data.</text>
</comment>
<reference evidence="1" key="1">
    <citation type="journal article" date="2021" name="Open Biol.">
        <title>Shared evolutionary footprints suggest mitochondrial oxidative damage underlies multiple complex I losses in fungi.</title>
        <authorList>
            <person name="Schikora-Tamarit M.A."/>
            <person name="Marcet-Houben M."/>
            <person name="Nosek J."/>
            <person name="Gabaldon T."/>
        </authorList>
    </citation>
    <scope>NUCLEOTIDE SEQUENCE</scope>
    <source>
        <strain evidence="1">CBS2887</strain>
    </source>
</reference>
<gene>
    <name evidence="1" type="ORF">WICPIJ_008220</name>
</gene>
<sequence length="104" mass="11615">MIPLESTTQLSSFKSRWAKPMECKNLEPVDFPLLWSLAAAAEEEEVEEDLYEADEEEPFSLTLDELALAIFLKNLFNFKGFLSGDVVVEIGAEPLPALCGSFEI</sequence>
<name>A0A9P8TJ65_WICPI</name>
<proteinExistence type="predicted"/>
<organism evidence="1 2">
    <name type="scientific">Wickerhamomyces pijperi</name>
    <name type="common">Yeast</name>
    <name type="synonym">Pichia pijperi</name>
    <dbReference type="NCBI Taxonomy" id="599730"/>
    <lineage>
        <taxon>Eukaryota</taxon>
        <taxon>Fungi</taxon>
        <taxon>Dikarya</taxon>
        <taxon>Ascomycota</taxon>
        <taxon>Saccharomycotina</taxon>
        <taxon>Saccharomycetes</taxon>
        <taxon>Phaffomycetales</taxon>
        <taxon>Wickerhamomycetaceae</taxon>
        <taxon>Wickerhamomyces</taxon>
    </lineage>
</organism>